<dbReference type="GO" id="GO:0008982">
    <property type="term" value="F:protein-N(PI)-phosphohistidine-sugar phosphotransferase activity"/>
    <property type="evidence" value="ECO:0007669"/>
    <property type="project" value="InterPro"/>
</dbReference>
<dbReference type="SUPFAM" id="SSF46785">
    <property type="entry name" value="Winged helix' DNA-binding domain"/>
    <property type="match status" value="1"/>
</dbReference>
<proteinExistence type="predicted"/>
<dbReference type="InterPro" id="IPR016152">
    <property type="entry name" value="PTrfase/Anion_transptr"/>
</dbReference>
<evidence type="ECO:0000256" key="2">
    <source>
        <dbReference type="ARBA" id="ARBA00022737"/>
    </source>
</evidence>
<dbReference type="Gene3D" id="3.40.50.2300">
    <property type="match status" value="1"/>
</dbReference>
<protein>
    <submittedName>
        <fullName evidence="9">PRD domain-containing protein</fullName>
    </submittedName>
</protein>
<dbReference type="InterPro" id="IPR036095">
    <property type="entry name" value="PTS_EIIB-like_sf"/>
</dbReference>
<evidence type="ECO:0000256" key="4">
    <source>
        <dbReference type="ARBA" id="ARBA00023159"/>
    </source>
</evidence>
<dbReference type="InterPro" id="IPR050661">
    <property type="entry name" value="BglG_antiterminators"/>
</dbReference>
<evidence type="ECO:0000256" key="3">
    <source>
        <dbReference type="ARBA" id="ARBA00023015"/>
    </source>
</evidence>
<dbReference type="Pfam" id="PF00359">
    <property type="entry name" value="PTS_EIIA_2"/>
    <property type="match status" value="1"/>
</dbReference>
<dbReference type="Pfam" id="PF05043">
    <property type="entry name" value="Mga"/>
    <property type="match status" value="1"/>
</dbReference>
<dbReference type="EMBL" id="CP031003">
    <property type="protein sequence ID" value="AXN36250.1"/>
    <property type="molecule type" value="Genomic_DNA"/>
</dbReference>
<keyword evidence="5" id="KW-0804">Transcription</keyword>
<keyword evidence="3" id="KW-0805">Transcription regulation</keyword>
<feature type="domain" description="PTS EIIB type-2" evidence="7">
    <location>
        <begin position="402"/>
        <end position="491"/>
    </location>
</feature>
<dbReference type="InterPro" id="IPR036634">
    <property type="entry name" value="PRD_sf"/>
</dbReference>
<dbReference type="Gene3D" id="1.10.1790.10">
    <property type="entry name" value="PRD domain"/>
    <property type="match status" value="2"/>
</dbReference>
<organism evidence="9 10">
    <name type="scientific">Latilactobacillus curvatus</name>
    <name type="common">Lactobacillus curvatus</name>
    <dbReference type="NCBI Taxonomy" id="28038"/>
    <lineage>
        <taxon>Bacteria</taxon>
        <taxon>Bacillati</taxon>
        <taxon>Bacillota</taxon>
        <taxon>Bacilli</taxon>
        <taxon>Lactobacillales</taxon>
        <taxon>Lactobacillaceae</taxon>
        <taxon>Latilactobacillus</taxon>
    </lineage>
</organism>
<evidence type="ECO:0000256" key="1">
    <source>
        <dbReference type="ARBA" id="ARBA00022679"/>
    </source>
</evidence>
<feature type="domain" description="PRD" evidence="8">
    <location>
        <begin position="289"/>
        <end position="399"/>
    </location>
</feature>
<dbReference type="PROSITE" id="PS51094">
    <property type="entry name" value="PTS_EIIA_TYPE_2"/>
    <property type="match status" value="1"/>
</dbReference>
<evidence type="ECO:0000313" key="9">
    <source>
        <dbReference type="EMBL" id="AXN36250.1"/>
    </source>
</evidence>
<keyword evidence="4" id="KW-0010">Activator</keyword>
<dbReference type="GO" id="GO:0006355">
    <property type="term" value="P:regulation of DNA-templated transcription"/>
    <property type="evidence" value="ECO:0007669"/>
    <property type="project" value="InterPro"/>
</dbReference>
<dbReference type="InterPro" id="IPR036388">
    <property type="entry name" value="WH-like_DNA-bd_sf"/>
</dbReference>
<evidence type="ECO:0000256" key="5">
    <source>
        <dbReference type="ARBA" id="ARBA00023163"/>
    </source>
</evidence>
<dbReference type="Gene3D" id="3.40.930.10">
    <property type="entry name" value="Mannitol-specific EII, Chain A"/>
    <property type="match status" value="1"/>
</dbReference>
<dbReference type="InterPro" id="IPR002178">
    <property type="entry name" value="PTS_EIIA_type-2_dom"/>
</dbReference>
<name>A0A385AF13_LATCU</name>
<dbReference type="InterPro" id="IPR007737">
    <property type="entry name" value="Mga_HTH"/>
</dbReference>
<dbReference type="AlphaFoldDB" id="A0A385AF13"/>
<accession>A0A385AF13</accession>
<dbReference type="GO" id="GO:0009401">
    <property type="term" value="P:phosphoenolpyruvate-dependent sugar phosphotransferase system"/>
    <property type="evidence" value="ECO:0007669"/>
    <property type="project" value="InterPro"/>
</dbReference>
<dbReference type="PANTHER" id="PTHR30185">
    <property type="entry name" value="CRYPTIC BETA-GLUCOSIDE BGL OPERON ANTITERMINATOR"/>
    <property type="match status" value="1"/>
</dbReference>
<dbReference type="Pfam" id="PF00874">
    <property type="entry name" value="PRD"/>
    <property type="match status" value="2"/>
</dbReference>
<keyword evidence="1" id="KW-0808">Transferase</keyword>
<reference evidence="9 10" key="1">
    <citation type="submission" date="2018-07" db="EMBL/GenBank/DDBJ databases">
        <title>Lactobacillus curvatus genome sequence.</title>
        <authorList>
            <person name="Prechtl R."/>
        </authorList>
    </citation>
    <scope>NUCLEOTIDE SEQUENCE [LARGE SCALE GENOMIC DNA]</scope>
    <source>
        <strain evidence="9 10">TMW 1.1928</strain>
    </source>
</reference>
<dbReference type="PROSITE" id="PS51372">
    <property type="entry name" value="PRD_2"/>
    <property type="match status" value="1"/>
</dbReference>
<dbReference type="PROSITE" id="PS51099">
    <property type="entry name" value="PTS_EIIB_TYPE_2"/>
    <property type="match status" value="1"/>
</dbReference>
<dbReference type="RefSeq" id="WP_116843662.1">
    <property type="nucleotide sequence ID" value="NZ_CP016470.1"/>
</dbReference>
<dbReference type="SUPFAM" id="SSF63520">
    <property type="entry name" value="PTS-regulatory domain, PRD"/>
    <property type="match status" value="2"/>
</dbReference>
<dbReference type="CDD" id="cd05568">
    <property type="entry name" value="PTS_IIB_bgl_like"/>
    <property type="match status" value="1"/>
</dbReference>
<keyword evidence="2" id="KW-0677">Repeat</keyword>
<evidence type="ECO:0000259" key="7">
    <source>
        <dbReference type="PROSITE" id="PS51099"/>
    </source>
</evidence>
<dbReference type="InterPro" id="IPR013011">
    <property type="entry name" value="PTS_EIIB_2"/>
</dbReference>
<evidence type="ECO:0000313" key="10">
    <source>
        <dbReference type="Proteomes" id="UP000257607"/>
    </source>
</evidence>
<dbReference type="Proteomes" id="UP000257607">
    <property type="component" value="Chromosome"/>
</dbReference>
<dbReference type="PANTHER" id="PTHR30185:SF13">
    <property type="entry name" value="LICABCH OPERON REGULATOR-RELATED"/>
    <property type="match status" value="1"/>
</dbReference>
<evidence type="ECO:0000259" key="8">
    <source>
        <dbReference type="PROSITE" id="PS51372"/>
    </source>
</evidence>
<gene>
    <name evidence="9" type="ORF">DT351_07650</name>
</gene>
<feature type="domain" description="PTS EIIA type-2" evidence="6">
    <location>
        <begin position="495"/>
        <end position="634"/>
    </location>
</feature>
<dbReference type="InterPro" id="IPR011608">
    <property type="entry name" value="PRD"/>
</dbReference>
<dbReference type="InterPro" id="IPR036390">
    <property type="entry name" value="WH_DNA-bd_sf"/>
</dbReference>
<dbReference type="SUPFAM" id="SSF55804">
    <property type="entry name" value="Phoshotransferase/anion transport protein"/>
    <property type="match status" value="1"/>
</dbReference>
<evidence type="ECO:0000259" key="6">
    <source>
        <dbReference type="PROSITE" id="PS51094"/>
    </source>
</evidence>
<dbReference type="Gene3D" id="1.10.10.10">
    <property type="entry name" value="Winged helix-like DNA-binding domain superfamily/Winged helix DNA-binding domain"/>
    <property type="match status" value="1"/>
</dbReference>
<dbReference type="SUPFAM" id="SSF52794">
    <property type="entry name" value="PTS system IIB component-like"/>
    <property type="match status" value="1"/>
</dbReference>
<sequence>MNKREHAIIQYILAQQKTHYVDIAAQLQLSERTIATTLDYIEGMVKPFNVKLVRKPNDGIYFTGDVAALTNHLEKEANDRPQSKEERRHYILAKLLLGSESITIQQLSDALYVSRSTVENDLKKVKQELAQFGLQLAIAHTGLSLIGSEHQKRQATVDLISQYWGKRTEAEELNGQLVRHIQLPDKLNQLFEPTLIKNVLAALTELIEKSSLSFTDYEFQSLAIHLMMALERLAQHQLVAATEPNPVATPLISETKLLVEILERRFELTIPDFEQGYLNRHLVTVQSKDTSVQTIQTELRQSVGLPQLLRQQLAQLAVDEELIQGLAVHLSSALRRLAMGLSINNPYTDEIRQNFPQAFDQAVLLKPVLENQYQIQMNEDELAFISLHFEAFFERHSEDARLSVVVVCSSGIGTSQLLGQRLAKTFAQELRITRIIALGELLATPIKESLVISTIAIKGLSVPVIEVSPLLNRHDIGIIRQMITEQPTPTNHLVALLQPELTIVTQERLTDQGAIELIGQRLIDQGYAKSTVVQAALAREALASTALGRVALPHADPQLITKPAIGLLIAPQSINWQHNDKVQLVFFMALNETVHGQMRAIYHDLDQLIETPRLLKQVAQASDGTAALAILAQLNQKN</sequence>